<dbReference type="PROSITE" id="PS51257">
    <property type="entry name" value="PROKAR_LIPOPROTEIN"/>
    <property type="match status" value="1"/>
</dbReference>
<evidence type="ECO:0000256" key="1">
    <source>
        <dbReference type="SAM" id="SignalP"/>
    </source>
</evidence>
<keyword evidence="3" id="KW-1185">Reference proteome</keyword>
<organism evidence="2 3">
    <name type="scientific">Pseudochryseolinea flava</name>
    <dbReference type="NCBI Taxonomy" id="2059302"/>
    <lineage>
        <taxon>Bacteria</taxon>
        <taxon>Pseudomonadati</taxon>
        <taxon>Bacteroidota</taxon>
        <taxon>Cytophagia</taxon>
        <taxon>Cytophagales</taxon>
        <taxon>Fulvivirgaceae</taxon>
        <taxon>Pseudochryseolinea</taxon>
    </lineage>
</organism>
<dbReference type="EMBL" id="QMFY01000015">
    <property type="protein sequence ID" value="RAV98748.1"/>
    <property type="molecule type" value="Genomic_DNA"/>
</dbReference>
<keyword evidence="1" id="KW-0732">Signal</keyword>
<dbReference type="AlphaFoldDB" id="A0A364XXM9"/>
<proteinExistence type="predicted"/>
<evidence type="ECO:0008006" key="4">
    <source>
        <dbReference type="Google" id="ProtNLM"/>
    </source>
</evidence>
<accession>A0A364XXM9</accession>
<evidence type="ECO:0000313" key="2">
    <source>
        <dbReference type="EMBL" id="RAV98748.1"/>
    </source>
</evidence>
<sequence length="158" mass="17308">MKQLMKKVILFACLVVLFSCKDDDSGPGYDFEDQDAMGEIDGKEWRYQDGYADVSNNEVRVTLMVAQDGESGCDVFLAEGDQVFFTVPAEKGIYKLSLGADSRTVTLLSDEEIPDNHIASEGAVEIVSISSTDVKGKIDARSSDDSFVNGDFRVLICK</sequence>
<feature type="chain" id="PRO_5017049641" description="Lipocalin-like domain-containing protein" evidence="1">
    <location>
        <begin position="22"/>
        <end position="158"/>
    </location>
</feature>
<dbReference type="Proteomes" id="UP000251889">
    <property type="component" value="Unassembled WGS sequence"/>
</dbReference>
<reference evidence="2 3" key="1">
    <citation type="submission" date="2018-06" db="EMBL/GenBank/DDBJ databases">
        <title>Chryseolinea flavus sp. nov., a member of the phylum Bacteroidetes isolated from soil.</title>
        <authorList>
            <person name="Li Y."/>
            <person name="Wang J."/>
        </authorList>
    </citation>
    <scope>NUCLEOTIDE SEQUENCE [LARGE SCALE GENOMIC DNA]</scope>
    <source>
        <strain evidence="2 3">SDU1-6</strain>
    </source>
</reference>
<gene>
    <name evidence="2" type="ORF">DQQ10_22285</name>
</gene>
<evidence type="ECO:0000313" key="3">
    <source>
        <dbReference type="Proteomes" id="UP000251889"/>
    </source>
</evidence>
<feature type="signal peptide" evidence="1">
    <location>
        <begin position="1"/>
        <end position="21"/>
    </location>
</feature>
<comment type="caution">
    <text evidence="2">The sequence shown here is derived from an EMBL/GenBank/DDBJ whole genome shotgun (WGS) entry which is preliminary data.</text>
</comment>
<protein>
    <recommendedName>
        <fullName evidence="4">Lipocalin-like domain-containing protein</fullName>
    </recommendedName>
</protein>
<name>A0A364XXM9_9BACT</name>